<dbReference type="RefSeq" id="WP_344789733.1">
    <property type="nucleotide sequence ID" value="NZ_BAABBV010000001.1"/>
</dbReference>
<sequence length="140" mass="15480">MSPLAPQPVAQSYQLAARRQRAAALLRVTAGEITVPDLIREACSEAGRPLLRLTLRQVLLAQPKWTKGRVERTLIRLGQVLEADLGEHARLNLAWLVDPRSGGRRFTAFCDCLVPSQAPPWDGFPWTPRPKPARREGAAA</sequence>
<dbReference type="Gene3D" id="1.10.8.50">
    <property type="match status" value="1"/>
</dbReference>
<name>A0ABP7ZCV0_9MICO</name>
<reference evidence="2" key="2">
    <citation type="submission" date="2023-12" db="EMBL/GenBank/DDBJ databases">
        <authorList>
            <person name="Sun Q."/>
            <person name="Inoue M."/>
        </authorList>
    </citation>
    <scope>NUCLEOTIDE SEQUENCE</scope>
    <source>
        <strain evidence="2">JCM 17590</strain>
    </source>
</reference>
<evidence type="ECO:0000256" key="1">
    <source>
        <dbReference type="SAM" id="MobiDB-lite"/>
    </source>
</evidence>
<comment type="caution">
    <text evidence="2">The sequence shown here is derived from an EMBL/GenBank/DDBJ whole genome shotgun (WGS) entry which is preliminary data.</text>
</comment>
<accession>A0ABP7ZCV0</accession>
<dbReference type="EMBL" id="BAABBV010000001">
    <property type="protein sequence ID" value="GAA4153738.1"/>
    <property type="molecule type" value="Genomic_DNA"/>
</dbReference>
<dbReference type="Proteomes" id="UP001415169">
    <property type="component" value="Unassembled WGS sequence"/>
</dbReference>
<protein>
    <submittedName>
        <fullName evidence="2">Uncharacterized protein</fullName>
    </submittedName>
</protein>
<evidence type="ECO:0000313" key="3">
    <source>
        <dbReference type="Proteomes" id="UP001415169"/>
    </source>
</evidence>
<organism evidence="2 3">
    <name type="scientific">Gryllotalpicola daejeonensis</name>
    <dbReference type="NCBI Taxonomy" id="993087"/>
    <lineage>
        <taxon>Bacteria</taxon>
        <taxon>Bacillati</taxon>
        <taxon>Actinomycetota</taxon>
        <taxon>Actinomycetes</taxon>
        <taxon>Micrococcales</taxon>
        <taxon>Microbacteriaceae</taxon>
        <taxon>Gryllotalpicola</taxon>
    </lineage>
</organism>
<evidence type="ECO:0000313" key="2">
    <source>
        <dbReference type="EMBL" id="GAA4153738.1"/>
    </source>
</evidence>
<feature type="region of interest" description="Disordered" evidence="1">
    <location>
        <begin position="121"/>
        <end position="140"/>
    </location>
</feature>
<gene>
    <name evidence="2" type="ORF">GCM10022286_00490</name>
</gene>
<keyword evidence="3" id="KW-1185">Reference proteome</keyword>
<proteinExistence type="predicted"/>
<reference evidence="2" key="1">
    <citation type="journal article" date="2014" name="Int. J. Syst. Evol. Microbiol.">
        <title>Complete genome of a new Firmicutes species belonging to the dominant human colonic microbiota ('Ruminococcus bicirculans') reveals two chromosomes and a selective capacity to utilize plant glucans.</title>
        <authorList>
            <consortium name="NISC Comparative Sequencing Program"/>
            <person name="Wegmann U."/>
            <person name="Louis P."/>
            <person name="Goesmann A."/>
            <person name="Henrissat B."/>
            <person name="Duncan S.H."/>
            <person name="Flint H.J."/>
        </authorList>
    </citation>
    <scope>NUCLEOTIDE SEQUENCE</scope>
    <source>
        <strain evidence="2">JCM 17590</strain>
    </source>
</reference>